<evidence type="ECO:0000313" key="2">
    <source>
        <dbReference type="EMBL" id="WRP13457.1"/>
    </source>
</evidence>
<evidence type="ECO:0000256" key="1">
    <source>
        <dbReference type="SAM" id="Phobius"/>
    </source>
</evidence>
<proteinExistence type="predicted"/>
<gene>
    <name evidence="2" type="primary">amaP</name>
    <name evidence="2" type="ORF">VLY81_08325</name>
</gene>
<keyword evidence="1" id="KW-0472">Membrane</keyword>
<name>A0ABZ1BKV8_9FIRM</name>
<organism evidence="2 3">
    <name type="scientific">Geochorda subterranea</name>
    <dbReference type="NCBI Taxonomy" id="3109564"/>
    <lineage>
        <taxon>Bacteria</taxon>
        <taxon>Bacillati</taxon>
        <taxon>Bacillota</taxon>
        <taxon>Limnochordia</taxon>
        <taxon>Limnochordales</taxon>
        <taxon>Geochordaceae</taxon>
        <taxon>Geochorda</taxon>
    </lineage>
</organism>
<dbReference type="EMBL" id="CP141614">
    <property type="protein sequence ID" value="WRP13457.1"/>
    <property type="molecule type" value="Genomic_DNA"/>
</dbReference>
<protein>
    <submittedName>
        <fullName evidence="2">Alkaline shock response membrane anchor protein AmaP</fullName>
    </submittedName>
</protein>
<feature type="transmembrane region" description="Helical" evidence="1">
    <location>
        <begin position="26"/>
        <end position="50"/>
    </location>
</feature>
<accession>A0ABZ1BKV8</accession>
<dbReference type="NCBIfam" id="NF033218">
    <property type="entry name" value="anchor_AmaP"/>
    <property type="match status" value="1"/>
</dbReference>
<feature type="transmembrane region" description="Helical" evidence="1">
    <location>
        <begin position="70"/>
        <end position="91"/>
    </location>
</feature>
<keyword evidence="1" id="KW-0812">Transmembrane</keyword>
<reference evidence="3" key="1">
    <citation type="submission" date="2023-12" db="EMBL/GenBank/DDBJ databases">
        <title>Novel isolates from deep terrestrial aquifers shed light on the physiology and ecology of the class Limnochordia.</title>
        <authorList>
            <person name="Karnachuk O.V."/>
            <person name="Lukina A.P."/>
            <person name="Avakyan M.R."/>
            <person name="Kadnikov V."/>
            <person name="Begmatov S."/>
            <person name="Beletsky A.V."/>
            <person name="Mardanov A.V."/>
            <person name="Ravin N.V."/>
        </authorList>
    </citation>
    <scope>NUCLEOTIDE SEQUENCE [LARGE SCALE GENOMIC DNA]</scope>
    <source>
        <strain evidence="3">LN</strain>
    </source>
</reference>
<dbReference type="RefSeq" id="WP_324667702.1">
    <property type="nucleotide sequence ID" value="NZ_CP141614.1"/>
</dbReference>
<dbReference type="Proteomes" id="UP001333102">
    <property type="component" value="Chromosome"/>
</dbReference>
<evidence type="ECO:0000313" key="3">
    <source>
        <dbReference type="Proteomes" id="UP001333102"/>
    </source>
</evidence>
<sequence length="201" mass="21374">MRPLVPSSPRRDEGEVPARLPLTDRVLVLVSGLVVMAAGFASLGMGLFGWDVPAALSRWMSERAVQGRVVGAAAGAALALLGAAALRPAFVRLGYERSIVRATGLGEVHVSLRAIQTLARRAAAQVQGIRDVEVDVYPAGGGDVSVRVAVMVAPDHSIPELCDEVQARIEQYLRQTAGVSCSQIRVLVRGVAREPHRPRSE</sequence>
<keyword evidence="3" id="KW-1185">Reference proteome</keyword>
<keyword evidence="1" id="KW-1133">Transmembrane helix</keyword>